<evidence type="ECO:0000256" key="1">
    <source>
        <dbReference type="SAM" id="SignalP"/>
    </source>
</evidence>
<dbReference type="AlphaFoldDB" id="A0AAE9YV46"/>
<evidence type="ECO:0000313" key="3">
    <source>
        <dbReference type="Proteomes" id="UP000032568"/>
    </source>
</evidence>
<name>A0AAE9YV46_9GAMM</name>
<dbReference type="KEGG" id="tact:SG35_006045"/>
<dbReference type="RefSeq" id="WP_152646568.1">
    <property type="nucleotide sequence ID" value="NZ_CP059735.1"/>
</dbReference>
<reference evidence="2 3" key="2">
    <citation type="journal article" date="2022" name="Mar. Drugs">
        <title>Bioassay-Guided Fractionation Leads to the Detection of Cholic Acid Generated by the Rare Thalassomonas sp.</title>
        <authorList>
            <person name="Pheiffer F."/>
            <person name="Schneider Y.K."/>
            <person name="Hansen E.H."/>
            <person name="Andersen J.H."/>
            <person name="Isaksson J."/>
            <person name="Busche T."/>
            <person name="R C."/>
            <person name="Kalinowski J."/>
            <person name="Zyl L.V."/>
            <person name="Trindade M."/>
        </authorList>
    </citation>
    <scope>NUCLEOTIDE SEQUENCE [LARGE SCALE GENOMIC DNA]</scope>
    <source>
        <strain evidence="2 3">A5K-106</strain>
    </source>
</reference>
<proteinExistence type="predicted"/>
<keyword evidence="3" id="KW-1185">Reference proteome</keyword>
<sequence>MINKTLTTFSCLLLLASFTLAGRETPENPASDDIIAPHTHQQVNEKTDSEILTSLDNLTLDLENELFEVEQGQNNNTLNAEAIAGWEQELSDLEQMSALDNFEQVQFPPLMTEQPIGEWLETAEPAETQGKSVEEFGVGIAGEQENLINSLDNSDLMDFEDNLDVWSDDLVEDQASDADNYY</sequence>
<organism evidence="2 3">
    <name type="scientific">Thalassomonas actiniarum</name>
    <dbReference type="NCBI Taxonomy" id="485447"/>
    <lineage>
        <taxon>Bacteria</taxon>
        <taxon>Pseudomonadati</taxon>
        <taxon>Pseudomonadota</taxon>
        <taxon>Gammaproteobacteria</taxon>
        <taxon>Alteromonadales</taxon>
        <taxon>Colwelliaceae</taxon>
        <taxon>Thalassomonas</taxon>
    </lineage>
</organism>
<gene>
    <name evidence="2" type="ORF">SG35_006045</name>
</gene>
<evidence type="ECO:0000313" key="2">
    <source>
        <dbReference type="EMBL" id="WDE00212.1"/>
    </source>
</evidence>
<protein>
    <submittedName>
        <fullName evidence="2">Uncharacterized protein</fullName>
    </submittedName>
</protein>
<reference evidence="2 3" key="1">
    <citation type="journal article" date="2015" name="Genome Announc.">
        <title>Draft Genome Sequences of Marine Isolates of Thalassomonas viridans and Thalassomonas actiniarum.</title>
        <authorList>
            <person name="Olonade I."/>
            <person name="van Zyl L.J."/>
            <person name="Trindade M."/>
        </authorList>
    </citation>
    <scope>NUCLEOTIDE SEQUENCE [LARGE SCALE GENOMIC DNA]</scope>
    <source>
        <strain evidence="2 3">A5K-106</strain>
    </source>
</reference>
<keyword evidence="1" id="KW-0732">Signal</keyword>
<dbReference type="Proteomes" id="UP000032568">
    <property type="component" value="Chromosome"/>
</dbReference>
<feature type="chain" id="PRO_5042069797" evidence="1">
    <location>
        <begin position="22"/>
        <end position="182"/>
    </location>
</feature>
<accession>A0AAE9YV46</accession>
<feature type="signal peptide" evidence="1">
    <location>
        <begin position="1"/>
        <end position="21"/>
    </location>
</feature>
<dbReference type="EMBL" id="CP059735">
    <property type="protein sequence ID" value="WDE00212.1"/>
    <property type="molecule type" value="Genomic_DNA"/>
</dbReference>